<sequence length="563" mass="61540">MSTLVFVDLESSTQVDGAQSSRVPVLLPKDPYEAIRQAYLVGADTESEPFEGKARTLESPHIVAPPTCHVEESEGSVTIARMAVRVPPVMSPGLSASIAEVAAVTPLFVKKTSRHNSGVISKHTAMSDSTFRKRFRSSYDCSSSPILPVWKRYRGTSELILGTDSEEVEESSDSDSESEDVEDEGPTVEDEDPAAEDEGLAARVEGLGLDDESYSLDDESHGVDGESYGLDDESRGIDEEGRGIESDGLGLRHVYSTDIITVDQGRCEKWGMKLTKEVANPRCLSYSICNPVVFSLGTRMRQRVLTFGGPRHETISEVHSLLIEFEKSIKMNKQPIVGASSTPQVMVIQGGRVQKYKTQGKAKGKRKESAARILNMVPTKKVDKTPYEPWHGKVPNLSYLKNFFFFLHLSSSWFPYDLCCDGNDDPNTTTTMNMALALMAKAFKLNYSTPTNNNQRISSNPKNRQIAQPGMNMGQDRQMLMIGGNGGNQFRQYAGQNAGNLNGYNEVQTVGNQVAQNPRAHNVGTQNGLIGVQGNRIQHQIGNGNLVAARAEGNVAGQNANQI</sequence>
<gene>
    <name evidence="2" type="ORF">Tci_036578</name>
</gene>
<feature type="non-terminal residue" evidence="2">
    <location>
        <position position="563"/>
    </location>
</feature>
<proteinExistence type="predicted"/>
<feature type="region of interest" description="Disordered" evidence="1">
    <location>
        <begin position="450"/>
        <end position="469"/>
    </location>
</feature>
<reference evidence="2" key="1">
    <citation type="journal article" date="2019" name="Sci. Rep.">
        <title>Draft genome of Tanacetum cinerariifolium, the natural source of mosquito coil.</title>
        <authorList>
            <person name="Yamashiro T."/>
            <person name="Shiraishi A."/>
            <person name="Satake H."/>
            <person name="Nakayama K."/>
        </authorList>
    </citation>
    <scope>NUCLEOTIDE SEQUENCE</scope>
</reference>
<feature type="region of interest" description="Disordered" evidence="1">
    <location>
        <begin position="161"/>
        <end position="197"/>
    </location>
</feature>
<feature type="compositionally biased region" description="Acidic residues" evidence="1">
    <location>
        <begin position="164"/>
        <end position="197"/>
    </location>
</feature>
<dbReference type="EMBL" id="BKCJ010005050">
    <property type="protein sequence ID" value="GEU64600.1"/>
    <property type="molecule type" value="Genomic_DNA"/>
</dbReference>
<feature type="region of interest" description="Disordered" evidence="1">
    <location>
        <begin position="212"/>
        <end position="236"/>
    </location>
</feature>
<evidence type="ECO:0000313" key="2">
    <source>
        <dbReference type="EMBL" id="GEU64600.1"/>
    </source>
</evidence>
<evidence type="ECO:0000256" key="1">
    <source>
        <dbReference type="SAM" id="MobiDB-lite"/>
    </source>
</evidence>
<feature type="compositionally biased region" description="Polar residues" evidence="1">
    <location>
        <begin position="450"/>
        <end position="466"/>
    </location>
</feature>
<name>A0A6L2LTK6_TANCI</name>
<dbReference type="AlphaFoldDB" id="A0A6L2LTK6"/>
<comment type="caution">
    <text evidence="2">The sequence shown here is derived from an EMBL/GenBank/DDBJ whole genome shotgun (WGS) entry which is preliminary data.</text>
</comment>
<accession>A0A6L2LTK6</accession>
<organism evidence="2">
    <name type="scientific">Tanacetum cinerariifolium</name>
    <name type="common">Dalmatian daisy</name>
    <name type="synonym">Chrysanthemum cinerariifolium</name>
    <dbReference type="NCBI Taxonomy" id="118510"/>
    <lineage>
        <taxon>Eukaryota</taxon>
        <taxon>Viridiplantae</taxon>
        <taxon>Streptophyta</taxon>
        <taxon>Embryophyta</taxon>
        <taxon>Tracheophyta</taxon>
        <taxon>Spermatophyta</taxon>
        <taxon>Magnoliopsida</taxon>
        <taxon>eudicotyledons</taxon>
        <taxon>Gunneridae</taxon>
        <taxon>Pentapetalae</taxon>
        <taxon>asterids</taxon>
        <taxon>campanulids</taxon>
        <taxon>Asterales</taxon>
        <taxon>Asteraceae</taxon>
        <taxon>Asteroideae</taxon>
        <taxon>Anthemideae</taxon>
        <taxon>Anthemidinae</taxon>
        <taxon>Tanacetum</taxon>
    </lineage>
</organism>
<protein>
    <submittedName>
        <fullName evidence="2">Retrotransposon protein, putative, Ty1-copia subclass</fullName>
    </submittedName>
</protein>